<dbReference type="EMBL" id="JAUDFV010000152">
    <property type="protein sequence ID" value="KAL2717966.1"/>
    <property type="molecule type" value="Genomic_DNA"/>
</dbReference>
<organism evidence="1 2">
    <name type="scientific">Vespula squamosa</name>
    <name type="common">Southern yellow jacket</name>
    <name type="synonym">Wasp</name>
    <dbReference type="NCBI Taxonomy" id="30214"/>
    <lineage>
        <taxon>Eukaryota</taxon>
        <taxon>Metazoa</taxon>
        <taxon>Ecdysozoa</taxon>
        <taxon>Arthropoda</taxon>
        <taxon>Hexapoda</taxon>
        <taxon>Insecta</taxon>
        <taxon>Pterygota</taxon>
        <taxon>Neoptera</taxon>
        <taxon>Endopterygota</taxon>
        <taxon>Hymenoptera</taxon>
        <taxon>Apocrita</taxon>
        <taxon>Aculeata</taxon>
        <taxon>Vespoidea</taxon>
        <taxon>Vespidae</taxon>
        <taxon>Vespinae</taxon>
        <taxon>Vespula</taxon>
    </lineage>
</organism>
<sequence>MSLIIKVLRSLCSVQILKQYKIDLDTWSNGTIKQTYRCRKKKNKKIHPMIVLSPMIYLSRKKIHIDHRAIVECKNQCQGQAIR</sequence>
<dbReference type="AlphaFoldDB" id="A0ABD2AC24"/>
<protein>
    <submittedName>
        <fullName evidence="1">Uncharacterized protein</fullName>
    </submittedName>
</protein>
<proteinExistence type="predicted"/>
<gene>
    <name evidence="1" type="ORF">V1478_011842</name>
</gene>
<reference evidence="1 2" key="1">
    <citation type="journal article" date="2024" name="Ann. Entomol. Soc. Am.">
        <title>Genomic analyses of the southern and eastern yellowjacket wasps (Hymenoptera: Vespidae) reveal evolutionary signatures of social life.</title>
        <authorList>
            <person name="Catto M.A."/>
            <person name="Caine P.B."/>
            <person name="Orr S.E."/>
            <person name="Hunt B.G."/>
            <person name="Goodisman M.A.D."/>
        </authorList>
    </citation>
    <scope>NUCLEOTIDE SEQUENCE [LARGE SCALE GENOMIC DNA]</scope>
    <source>
        <strain evidence="1">233</strain>
        <tissue evidence="1">Head and thorax</tissue>
    </source>
</reference>
<keyword evidence="2" id="KW-1185">Reference proteome</keyword>
<evidence type="ECO:0000313" key="2">
    <source>
        <dbReference type="Proteomes" id="UP001607302"/>
    </source>
</evidence>
<name>A0ABD2AC24_VESSQ</name>
<dbReference type="Proteomes" id="UP001607302">
    <property type="component" value="Unassembled WGS sequence"/>
</dbReference>
<evidence type="ECO:0000313" key="1">
    <source>
        <dbReference type="EMBL" id="KAL2717966.1"/>
    </source>
</evidence>
<accession>A0ABD2AC24</accession>
<comment type="caution">
    <text evidence="1">The sequence shown here is derived from an EMBL/GenBank/DDBJ whole genome shotgun (WGS) entry which is preliminary data.</text>
</comment>